<evidence type="ECO:0000313" key="4">
    <source>
        <dbReference type="Proteomes" id="UP000657574"/>
    </source>
</evidence>
<dbReference type="AlphaFoldDB" id="A0A917KV04"/>
<comment type="caution">
    <text evidence="3">The sequence shown here is derived from an EMBL/GenBank/DDBJ whole genome shotgun (WGS) entry which is preliminary data.</text>
</comment>
<proteinExistence type="predicted"/>
<evidence type="ECO:0000259" key="2">
    <source>
        <dbReference type="Pfam" id="PF21962"/>
    </source>
</evidence>
<gene>
    <name evidence="3" type="ORF">GCM10010121_045670</name>
</gene>
<dbReference type="InterPro" id="IPR053832">
    <property type="entry name" value="DUF6924"/>
</dbReference>
<dbReference type="Pfam" id="PF21962">
    <property type="entry name" value="DUF6924"/>
    <property type="match status" value="1"/>
</dbReference>
<keyword evidence="4" id="KW-1185">Reference proteome</keyword>
<dbReference type="EMBL" id="BMQA01000014">
    <property type="protein sequence ID" value="GGJ29271.1"/>
    <property type="molecule type" value="Genomic_DNA"/>
</dbReference>
<feature type="compositionally biased region" description="Polar residues" evidence="1">
    <location>
        <begin position="181"/>
        <end position="193"/>
    </location>
</feature>
<name>A0A917KV04_9ACTN</name>
<dbReference type="RefSeq" id="WP_189313092.1">
    <property type="nucleotide sequence ID" value="NZ_BMQA01000014.1"/>
</dbReference>
<organism evidence="3 4">
    <name type="scientific">Streptomyces brasiliensis</name>
    <dbReference type="NCBI Taxonomy" id="1954"/>
    <lineage>
        <taxon>Bacteria</taxon>
        <taxon>Bacillati</taxon>
        <taxon>Actinomycetota</taxon>
        <taxon>Actinomycetes</taxon>
        <taxon>Kitasatosporales</taxon>
        <taxon>Streptomycetaceae</taxon>
        <taxon>Streptomyces</taxon>
    </lineage>
</organism>
<feature type="domain" description="DUF6924" evidence="2">
    <location>
        <begin position="10"/>
        <end position="127"/>
    </location>
</feature>
<feature type="region of interest" description="Disordered" evidence="1">
    <location>
        <begin position="128"/>
        <end position="147"/>
    </location>
</feature>
<protein>
    <recommendedName>
        <fullName evidence="2">DUF6924 domain-containing protein</fullName>
    </recommendedName>
</protein>
<feature type="region of interest" description="Disordered" evidence="1">
    <location>
        <begin position="153"/>
        <end position="195"/>
    </location>
</feature>
<dbReference type="Proteomes" id="UP000657574">
    <property type="component" value="Unassembled WGS sequence"/>
</dbReference>
<reference evidence="3" key="1">
    <citation type="journal article" date="2014" name="Int. J. Syst. Evol. Microbiol.">
        <title>Complete genome sequence of Corynebacterium casei LMG S-19264T (=DSM 44701T), isolated from a smear-ripened cheese.</title>
        <authorList>
            <consortium name="US DOE Joint Genome Institute (JGI-PGF)"/>
            <person name="Walter F."/>
            <person name="Albersmeier A."/>
            <person name="Kalinowski J."/>
            <person name="Ruckert C."/>
        </authorList>
    </citation>
    <scope>NUCLEOTIDE SEQUENCE</scope>
    <source>
        <strain evidence="3">JCM 3086</strain>
    </source>
</reference>
<reference evidence="3" key="2">
    <citation type="submission" date="2020-09" db="EMBL/GenBank/DDBJ databases">
        <authorList>
            <person name="Sun Q."/>
            <person name="Ohkuma M."/>
        </authorList>
    </citation>
    <scope>NUCLEOTIDE SEQUENCE</scope>
    <source>
        <strain evidence="3">JCM 3086</strain>
    </source>
</reference>
<feature type="compositionally biased region" description="Polar residues" evidence="1">
    <location>
        <begin position="128"/>
        <end position="141"/>
    </location>
</feature>
<evidence type="ECO:0000313" key="3">
    <source>
        <dbReference type="EMBL" id="GGJ29271.1"/>
    </source>
</evidence>
<accession>A0A917KV04</accession>
<sequence>MTSLPQTDATLLIRTDFSDEAAWQALRTVVTTPTEEDEFLADLHIVDDPAYRDLTTEQVLALAPAEDDLLIVADHKALTGPEMPLLAVMRADQESNDTEQGFDELRVIAMQLFSIENNITLANMDWESSWTPPSRTASSGDSDPVLATRGPVRLSVCEGPGGGPGPRRTLYQRGRRQTRRSQSAHAPWPTSSHGPHVWAVDAGNCADSNDTGVRGAGRFGSTPRPCVSCCRDSWRRNQQGSPCRPPRIAVRRRHACSAGRCSGGSW</sequence>
<evidence type="ECO:0000256" key="1">
    <source>
        <dbReference type="SAM" id="MobiDB-lite"/>
    </source>
</evidence>